<keyword evidence="4" id="KW-1185">Reference proteome</keyword>
<gene>
    <name evidence="3" type="ORF">BT62DRAFT_394440</name>
</gene>
<accession>A0A9P7W1W9</accession>
<name>A0A9P7W1W9_9AGAR</name>
<dbReference type="AlphaFoldDB" id="A0A9P7W1W9"/>
<feature type="compositionally biased region" description="Low complexity" evidence="2">
    <location>
        <begin position="139"/>
        <end position="150"/>
    </location>
</feature>
<dbReference type="Proteomes" id="UP000812287">
    <property type="component" value="Unassembled WGS sequence"/>
</dbReference>
<organism evidence="3 4">
    <name type="scientific">Guyanagaster necrorhizus</name>
    <dbReference type="NCBI Taxonomy" id="856835"/>
    <lineage>
        <taxon>Eukaryota</taxon>
        <taxon>Fungi</taxon>
        <taxon>Dikarya</taxon>
        <taxon>Basidiomycota</taxon>
        <taxon>Agaricomycotina</taxon>
        <taxon>Agaricomycetes</taxon>
        <taxon>Agaricomycetidae</taxon>
        <taxon>Agaricales</taxon>
        <taxon>Marasmiineae</taxon>
        <taxon>Physalacriaceae</taxon>
        <taxon>Guyanagaster</taxon>
    </lineage>
</organism>
<comment type="caution">
    <text evidence="3">The sequence shown here is derived from an EMBL/GenBank/DDBJ whole genome shotgun (WGS) entry which is preliminary data.</text>
</comment>
<sequence>MSSKRGRKRNDNLPPNRARDVQRAFRARRAAHLQALEQRVTELEEENNCLRQALNLPLANRPALGKGPTGKDKPKTYEINATGTSIPLRSSRDSSSSPGSTRASSLSPGNLATTVPPRSVTEVEGGSWDQTLMINDQQSDVPSSSASSSYPLPPMNPPPIKQYTSYTSPIPTSRNSLPSSVYISSQNSYSHSADRPVSSGYTNSGGFVVRDVRDEPRSHYSYSPQSSFHDNSMPSQSPPNTAPPLHSSSYHSPRETSLSYPPHRRSLTEPQQAFSINQAYPHLPNPVQHGIRLPSPPKLQDSSHTHLSRNAYGPDGRINPIP</sequence>
<dbReference type="RefSeq" id="XP_043044574.1">
    <property type="nucleotide sequence ID" value="XM_043180770.1"/>
</dbReference>
<feature type="compositionally biased region" description="Low complexity" evidence="2">
    <location>
        <begin position="55"/>
        <end position="66"/>
    </location>
</feature>
<evidence type="ECO:0000256" key="1">
    <source>
        <dbReference type="SAM" id="Coils"/>
    </source>
</evidence>
<proteinExistence type="predicted"/>
<dbReference type="EMBL" id="MU250525">
    <property type="protein sequence ID" value="KAG7451074.1"/>
    <property type="molecule type" value="Genomic_DNA"/>
</dbReference>
<feature type="compositionally biased region" description="Pro residues" evidence="2">
    <location>
        <begin position="151"/>
        <end position="160"/>
    </location>
</feature>
<evidence type="ECO:0008006" key="5">
    <source>
        <dbReference type="Google" id="ProtNLM"/>
    </source>
</evidence>
<protein>
    <recommendedName>
        <fullName evidence="5">BZIP domain-containing protein</fullName>
    </recommendedName>
</protein>
<reference evidence="3" key="1">
    <citation type="submission" date="2020-11" db="EMBL/GenBank/DDBJ databases">
        <title>Adaptations for nitrogen fixation in a non-lichenized fungal sporocarp promotes dispersal by wood-feeding termites.</title>
        <authorList>
            <consortium name="DOE Joint Genome Institute"/>
            <person name="Koch R.A."/>
            <person name="Yoon G."/>
            <person name="Arayal U."/>
            <person name="Lail K."/>
            <person name="Amirebrahimi M."/>
            <person name="Labutti K."/>
            <person name="Lipzen A."/>
            <person name="Riley R."/>
            <person name="Barry K."/>
            <person name="Henrissat B."/>
            <person name="Grigoriev I.V."/>
            <person name="Herr J.R."/>
            <person name="Aime M.C."/>
        </authorList>
    </citation>
    <scope>NUCLEOTIDE SEQUENCE</scope>
    <source>
        <strain evidence="3">MCA 3950</strain>
    </source>
</reference>
<dbReference type="InterPro" id="IPR046347">
    <property type="entry name" value="bZIP_sf"/>
</dbReference>
<dbReference type="Gene3D" id="1.20.5.170">
    <property type="match status" value="1"/>
</dbReference>
<feature type="region of interest" description="Disordered" evidence="2">
    <location>
        <begin position="137"/>
        <end position="265"/>
    </location>
</feature>
<dbReference type="GO" id="GO:0003700">
    <property type="term" value="F:DNA-binding transcription factor activity"/>
    <property type="evidence" value="ECO:0007669"/>
    <property type="project" value="InterPro"/>
</dbReference>
<feature type="compositionally biased region" description="Polar residues" evidence="2">
    <location>
        <begin position="162"/>
        <end position="178"/>
    </location>
</feature>
<feature type="compositionally biased region" description="Polar residues" evidence="2">
    <location>
        <begin position="220"/>
        <end position="235"/>
    </location>
</feature>
<feature type="region of interest" description="Disordered" evidence="2">
    <location>
        <begin position="1"/>
        <end position="26"/>
    </location>
</feature>
<feature type="compositionally biased region" description="Low complexity" evidence="2">
    <location>
        <begin position="179"/>
        <end position="191"/>
    </location>
</feature>
<keyword evidence="1" id="KW-0175">Coiled coil</keyword>
<feature type="region of interest" description="Disordered" evidence="2">
    <location>
        <begin position="55"/>
        <end position="123"/>
    </location>
</feature>
<evidence type="ECO:0000313" key="4">
    <source>
        <dbReference type="Proteomes" id="UP000812287"/>
    </source>
</evidence>
<evidence type="ECO:0000313" key="3">
    <source>
        <dbReference type="EMBL" id="KAG7451074.1"/>
    </source>
</evidence>
<feature type="compositionally biased region" description="Low complexity" evidence="2">
    <location>
        <begin position="85"/>
        <end position="108"/>
    </location>
</feature>
<dbReference type="OrthoDB" id="2552152at2759"/>
<feature type="compositionally biased region" description="Polar residues" evidence="2">
    <location>
        <begin position="246"/>
        <end position="259"/>
    </location>
</feature>
<dbReference type="GeneID" id="66103066"/>
<dbReference type="SUPFAM" id="SSF57959">
    <property type="entry name" value="Leucine zipper domain"/>
    <property type="match status" value="1"/>
</dbReference>
<feature type="region of interest" description="Disordered" evidence="2">
    <location>
        <begin position="280"/>
        <end position="322"/>
    </location>
</feature>
<feature type="coiled-coil region" evidence="1">
    <location>
        <begin position="26"/>
        <end position="53"/>
    </location>
</feature>
<evidence type="ECO:0000256" key="2">
    <source>
        <dbReference type="SAM" id="MobiDB-lite"/>
    </source>
</evidence>